<evidence type="ECO:0000256" key="3">
    <source>
        <dbReference type="ARBA" id="ARBA00023002"/>
    </source>
</evidence>
<dbReference type="GO" id="GO:0051537">
    <property type="term" value="F:2 iron, 2 sulfur cluster binding"/>
    <property type="evidence" value="ECO:0007669"/>
    <property type="project" value="UniProtKB-KW"/>
</dbReference>
<dbReference type="FunFam" id="1.10.150.120:FF:000003">
    <property type="entry name" value="Carbon monoxide dehydrogenase, small subunit"/>
    <property type="match status" value="1"/>
</dbReference>
<comment type="caution">
    <text evidence="7">The sequence shown here is derived from an EMBL/GenBank/DDBJ whole genome shotgun (WGS) entry which is preliminary data.</text>
</comment>
<keyword evidence="2" id="KW-0479">Metal-binding</keyword>
<dbReference type="InterPro" id="IPR002888">
    <property type="entry name" value="2Fe-2S-bd"/>
</dbReference>
<reference evidence="7" key="1">
    <citation type="journal article" date="2021" name="PeerJ">
        <title>Extensive microbial diversity within the chicken gut microbiome revealed by metagenomics and culture.</title>
        <authorList>
            <person name="Gilroy R."/>
            <person name="Ravi A."/>
            <person name="Getino M."/>
            <person name="Pursley I."/>
            <person name="Horton D.L."/>
            <person name="Alikhan N.F."/>
            <person name="Baker D."/>
            <person name="Gharbi K."/>
            <person name="Hall N."/>
            <person name="Watson M."/>
            <person name="Adriaenssens E.M."/>
            <person name="Foster-Nyarko E."/>
            <person name="Jarju S."/>
            <person name="Secka A."/>
            <person name="Antonio M."/>
            <person name="Oren A."/>
            <person name="Chaudhuri R.R."/>
            <person name="La Ragione R."/>
            <person name="Hildebrand F."/>
            <person name="Pallen M.J."/>
        </authorList>
    </citation>
    <scope>NUCLEOTIDE SEQUENCE</scope>
    <source>
        <strain evidence="7">ChiBcec6-4105</strain>
    </source>
</reference>
<dbReference type="PANTHER" id="PTHR44379">
    <property type="entry name" value="OXIDOREDUCTASE WITH IRON-SULFUR SUBUNIT"/>
    <property type="match status" value="1"/>
</dbReference>
<gene>
    <name evidence="7" type="ORF">H9914_00775</name>
</gene>
<dbReference type="EMBL" id="DWUY01000013">
    <property type="protein sequence ID" value="HJD27522.1"/>
    <property type="molecule type" value="Genomic_DNA"/>
</dbReference>
<reference evidence="7" key="2">
    <citation type="submission" date="2021-04" db="EMBL/GenBank/DDBJ databases">
        <authorList>
            <person name="Gilroy R."/>
        </authorList>
    </citation>
    <scope>NUCLEOTIDE SEQUENCE</scope>
    <source>
        <strain evidence="7">ChiBcec6-4105</strain>
    </source>
</reference>
<accession>A0A9D2TVY8</accession>
<dbReference type="InterPro" id="IPR051452">
    <property type="entry name" value="Diverse_Oxidoreductases"/>
</dbReference>
<name>A0A9D2TVY8_9FIRM</name>
<dbReference type="Gene3D" id="1.10.150.120">
    <property type="entry name" value="[2Fe-2S]-binding domain"/>
    <property type="match status" value="1"/>
</dbReference>
<evidence type="ECO:0000256" key="2">
    <source>
        <dbReference type="ARBA" id="ARBA00022723"/>
    </source>
</evidence>
<feature type="domain" description="2Fe-2S ferredoxin-type" evidence="6">
    <location>
        <begin position="1"/>
        <end position="77"/>
    </location>
</feature>
<dbReference type="SUPFAM" id="SSF47741">
    <property type="entry name" value="CO dehydrogenase ISP C-domain like"/>
    <property type="match status" value="1"/>
</dbReference>
<evidence type="ECO:0000259" key="6">
    <source>
        <dbReference type="PROSITE" id="PS51085"/>
    </source>
</evidence>
<dbReference type="Proteomes" id="UP000823892">
    <property type="component" value="Unassembled WGS sequence"/>
</dbReference>
<keyword evidence="5" id="KW-0411">Iron-sulfur</keyword>
<keyword evidence="1" id="KW-0001">2Fe-2S</keyword>
<dbReference type="Gene3D" id="3.10.20.30">
    <property type="match status" value="1"/>
</dbReference>
<dbReference type="Pfam" id="PF01799">
    <property type="entry name" value="Fer2_2"/>
    <property type="match status" value="1"/>
</dbReference>
<sequence>MLLTCKINGEFISREIDPQKRLLDFLREDMGLTGVKEGCGEGECGACTVLLDNQAVTSCTVYAGQIMNREILTIEGLEKNGELHTLQKAFIENGAIQCGFCTPGMIMSCYALLQENPNPSRQEIRRAIEGNLCRCTGYEKIIKAVESVKGERK</sequence>
<organism evidence="7 8">
    <name type="scientific">Candidatus Blautia avicola</name>
    <dbReference type="NCBI Taxonomy" id="2838483"/>
    <lineage>
        <taxon>Bacteria</taxon>
        <taxon>Bacillati</taxon>
        <taxon>Bacillota</taxon>
        <taxon>Clostridia</taxon>
        <taxon>Lachnospirales</taxon>
        <taxon>Lachnospiraceae</taxon>
        <taxon>Blautia</taxon>
    </lineage>
</organism>
<dbReference type="CDD" id="cd00207">
    <property type="entry name" value="fer2"/>
    <property type="match status" value="1"/>
</dbReference>
<keyword evidence="4" id="KW-0408">Iron</keyword>
<evidence type="ECO:0000313" key="7">
    <source>
        <dbReference type="EMBL" id="HJD27522.1"/>
    </source>
</evidence>
<dbReference type="InterPro" id="IPR036884">
    <property type="entry name" value="2Fe-2S-bd_dom_sf"/>
</dbReference>
<dbReference type="Pfam" id="PF00111">
    <property type="entry name" value="Fer2"/>
    <property type="match status" value="1"/>
</dbReference>
<dbReference type="PROSITE" id="PS51085">
    <property type="entry name" value="2FE2S_FER_2"/>
    <property type="match status" value="1"/>
</dbReference>
<dbReference type="SUPFAM" id="SSF54292">
    <property type="entry name" value="2Fe-2S ferredoxin-like"/>
    <property type="match status" value="1"/>
</dbReference>
<evidence type="ECO:0000313" key="8">
    <source>
        <dbReference type="Proteomes" id="UP000823892"/>
    </source>
</evidence>
<dbReference type="AlphaFoldDB" id="A0A9D2TVY8"/>
<dbReference type="InterPro" id="IPR012675">
    <property type="entry name" value="Beta-grasp_dom_sf"/>
</dbReference>
<evidence type="ECO:0000256" key="1">
    <source>
        <dbReference type="ARBA" id="ARBA00022714"/>
    </source>
</evidence>
<protein>
    <submittedName>
        <fullName evidence="7">(2Fe-2S)-binding protein</fullName>
    </submittedName>
</protein>
<dbReference type="InterPro" id="IPR006058">
    <property type="entry name" value="2Fe2S_fd_BS"/>
</dbReference>
<dbReference type="GO" id="GO:0046872">
    <property type="term" value="F:metal ion binding"/>
    <property type="evidence" value="ECO:0007669"/>
    <property type="project" value="UniProtKB-KW"/>
</dbReference>
<dbReference type="InterPro" id="IPR001041">
    <property type="entry name" value="2Fe-2S_ferredoxin-type"/>
</dbReference>
<keyword evidence="3" id="KW-0560">Oxidoreductase</keyword>
<dbReference type="GO" id="GO:0016491">
    <property type="term" value="F:oxidoreductase activity"/>
    <property type="evidence" value="ECO:0007669"/>
    <property type="project" value="UniProtKB-KW"/>
</dbReference>
<evidence type="ECO:0000256" key="4">
    <source>
        <dbReference type="ARBA" id="ARBA00023004"/>
    </source>
</evidence>
<dbReference type="PROSITE" id="PS00197">
    <property type="entry name" value="2FE2S_FER_1"/>
    <property type="match status" value="1"/>
</dbReference>
<dbReference type="PANTHER" id="PTHR44379:SF8">
    <property type="entry name" value="XANTHINE DEHYDROGENASE IRON-SULFUR-BINDING SUBUNIT XDHC-RELATED"/>
    <property type="match status" value="1"/>
</dbReference>
<evidence type="ECO:0000256" key="5">
    <source>
        <dbReference type="ARBA" id="ARBA00023014"/>
    </source>
</evidence>
<proteinExistence type="predicted"/>
<dbReference type="InterPro" id="IPR036010">
    <property type="entry name" value="2Fe-2S_ferredoxin-like_sf"/>
</dbReference>